<evidence type="ECO:0000256" key="3">
    <source>
        <dbReference type="SAM" id="MobiDB-lite"/>
    </source>
</evidence>
<name>A0ABQ8EY62_9FUNG</name>
<evidence type="ECO:0000259" key="4">
    <source>
        <dbReference type="SMART" id="SM01074"/>
    </source>
</evidence>
<feature type="compositionally biased region" description="Polar residues" evidence="3">
    <location>
        <begin position="49"/>
        <end position="65"/>
    </location>
</feature>
<feature type="region of interest" description="Disordered" evidence="3">
    <location>
        <begin position="433"/>
        <end position="452"/>
    </location>
</feature>
<dbReference type="Pfam" id="PF22606">
    <property type="entry name" value="Cdc6-ORC-like_ATPase_lid"/>
    <property type="match status" value="1"/>
</dbReference>
<dbReference type="InterPro" id="IPR050311">
    <property type="entry name" value="ORC1/CDC6"/>
</dbReference>
<reference evidence="5 6" key="1">
    <citation type="submission" date="2021-02" db="EMBL/GenBank/DDBJ databases">
        <title>Variation within the Batrachochytrium salamandrivorans European outbreak.</title>
        <authorList>
            <person name="Kelly M."/>
            <person name="Pasmans F."/>
            <person name="Shea T.P."/>
            <person name="Munoz J.F."/>
            <person name="Carranza S."/>
            <person name="Cuomo C.A."/>
            <person name="Martel A."/>
        </authorList>
    </citation>
    <scope>NUCLEOTIDE SEQUENCE [LARGE SCALE GENOMIC DNA]</scope>
    <source>
        <strain evidence="5 6">AMFP18/2</strain>
    </source>
</reference>
<dbReference type="InterPro" id="IPR015163">
    <property type="entry name" value="Cdc6_C"/>
</dbReference>
<dbReference type="InterPro" id="IPR003959">
    <property type="entry name" value="ATPase_AAA_core"/>
</dbReference>
<dbReference type="SUPFAM" id="SSF52540">
    <property type="entry name" value="P-loop containing nucleoside triphosphate hydrolases"/>
    <property type="match status" value="1"/>
</dbReference>
<dbReference type="PANTHER" id="PTHR10763">
    <property type="entry name" value="CELL DIVISION CONTROL PROTEIN 6-RELATED"/>
    <property type="match status" value="1"/>
</dbReference>
<dbReference type="Pfam" id="PF09079">
    <property type="entry name" value="WHD_Cdc6"/>
    <property type="match status" value="1"/>
</dbReference>
<dbReference type="Gene3D" id="3.40.50.300">
    <property type="entry name" value="P-loop containing nucleotide triphosphate hydrolases"/>
    <property type="match status" value="1"/>
</dbReference>
<feature type="compositionally biased region" description="Basic and acidic residues" evidence="3">
    <location>
        <begin position="440"/>
        <end position="449"/>
    </location>
</feature>
<keyword evidence="6" id="KW-1185">Reference proteome</keyword>
<proteinExistence type="inferred from homology"/>
<dbReference type="InterPro" id="IPR036388">
    <property type="entry name" value="WH-like_DNA-bd_sf"/>
</dbReference>
<keyword evidence="2" id="KW-0235">DNA replication</keyword>
<evidence type="ECO:0000256" key="2">
    <source>
        <dbReference type="ARBA" id="ARBA00022705"/>
    </source>
</evidence>
<dbReference type="Pfam" id="PF00004">
    <property type="entry name" value="AAA"/>
    <property type="match status" value="1"/>
</dbReference>
<dbReference type="PANTHER" id="PTHR10763:SF26">
    <property type="entry name" value="CELL DIVISION CONTROL PROTEIN 6 HOMOLOG"/>
    <property type="match status" value="1"/>
</dbReference>
<comment type="caution">
    <text evidence="5">The sequence shown here is derived from an EMBL/GenBank/DDBJ whole genome shotgun (WGS) entry which is preliminary data.</text>
</comment>
<gene>
    <name evidence="5" type="ORF">BASA50_010575</name>
</gene>
<dbReference type="Gene3D" id="1.10.10.10">
    <property type="entry name" value="Winged helix-like DNA-binding domain superfamily/Winged helix DNA-binding domain"/>
    <property type="match status" value="1"/>
</dbReference>
<dbReference type="Gene3D" id="1.10.8.60">
    <property type="match status" value="1"/>
</dbReference>
<evidence type="ECO:0000313" key="6">
    <source>
        <dbReference type="Proteomes" id="UP001648503"/>
    </source>
</evidence>
<dbReference type="Proteomes" id="UP001648503">
    <property type="component" value="Unassembled WGS sequence"/>
</dbReference>
<organism evidence="5 6">
    <name type="scientific">Batrachochytrium salamandrivorans</name>
    <dbReference type="NCBI Taxonomy" id="1357716"/>
    <lineage>
        <taxon>Eukaryota</taxon>
        <taxon>Fungi</taxon>
        <taxon>Fungi incertae sedis</taxon>
        <taxon>Chytridiomycota</taxon>
        <taxon>Chytridiomycota incertae sedis</taxon>
        <taxon>Chytridiomycetes</taxon>
        <taxon>Rhizophydiales</taxon>
        <taxon>Rhizophydiales incertae sedis</taxon>
        <taxon>Batrachochytrium</taxon>
    </lineage>
</organism>
<feature type="compositionally biased region" description="Polar residues" evidence="3">
    <location>
        <begin position="130"/>
        <end position="140"/>
    </location>
</feature>
<evidence type="ECO:0000256" key="1">
    <source>
        <dbReference type="ARBA" id="ARBA00006184"/>
    </source>
</evidence>
<comment type="similarity">
    <text evidence="1">Belongs to the CDC6/cdc18 family.</text>
</comment>
<protein>
    <recommendedName>
        <fullName evidence="4">Cdc6 C-terminal domain-containing protein</fullName>
    </recommendedName>
</protein>
<dbReference type="EMBL" id="JAFCIX010000495">
    <property type="protein sequence ID" value="KAH6588704.1"/>
    <property type="molecule type" value="Genomic_DNA"/>
</dbReference>
<dbReference type="SMART" id="SM01074">
    <property type="entry name" value="Cdc6_C"/>
    <property type="match status" value="1"/>
</dbReference>
<dbReference type="InterPro" id="IPR054425">
    <property type="entry name" value="Cdc6_ORC1-like_ATPase_lid"/>
</dbReference>
<feature type="compositionally biased region" description="Polar residues" evidence="3">
    <location>
        <begin position="14"/>
        <end position="23"/>
    </location>
</feature>
<evidence type="ECO:0000313" key="5">
    <source>
        <dbReference type="EMBL" id="KAH6588704.1"/>
    </source>
</evidence>
<feature type="domain" description="Cdc6 C-terminal" evidence="4">
    <location>
        <begin position="506"/>
        <end position="590"/>
    </location>
</feature>
<dbReference type="SUPFAM" id="SSF46785">
    <property type="entry name" value="Winged helix' DNA-binding domain"/>
    <property type="match status" value="1"/>
</dbReference>
<sequence length="611" mass="65829">MVTRSASKRAASCTGPSVPTLSSLPVKRRRNAPAASVACPSDIDAPVLGNSQTRGHPSASEASCSSKAIMVGTSVGRTSLTASSSICSIGDGKSGLHPDEPSPGPLTAEADTRASVSGPARAAGLHPGLSSHQPSNSPKSENIFQNVKAAFRRCTTPSRLVGRELERKTISLFLRDHPLSGMPGSLYISGLPGTGKTALLDECCRNIANNISQLPFRLNIVKLNCMAISDPKSIYNSLLSSMGYSTGTISESSKLLESLLLSNAGGKDKKMPFYLFILDEIDQLANINQEILYKLFSWADHPTSRLALVGISNTVDLTSRLLPRLRTKNCEPQLLNFDPYKVAEITNIIKDRLAMTERKPLQATDLNSNIDPLTCGLLSITSPKSLEKGASLMQPMAIELAARKIAETGDIRKALDICRTAIELAELEGRQQRTGAGIENSHKSLKPEPLKLGSTDKTASSHLVQSLRASPIPKVTVRHILSATSSLIGSSSSNRINGLSMQLKLLLCTILILKRTRSADMSVEKVLQTYLSLCRFRNQINPLRRTEFLDLVTLLETQGLIHMTNGRSKEERSVKSVSLAVCFEDIEQAVSSVPILVTVLENSIEALGLSK</sequence>
<dbReference type="InterPro" id="IPR027417">
    <property type="entry name" value="P-loop_NTPase"/>
</dbReference>
<accession>A0ABQ8EY62</accession>
<dbReference type="InterPro" id="IPR036390">
    <property type="entry name" value="WH_DNA-bd_sf"/>
</dbReference>
<feature type="region of interest" description="Disordered" evidence="3">
    <location>
        <begin position="91"/>
        <end position="140"/>
    </location>
</feature>
<feature type="region of interest" description="Disordered" evidence="3">
    <location>
        <begin position="1"/>
        <end position="65"/>
    </location>
</feature>